<evidence type="ECO:0000313" key="2">
    <source>
        <dbReference type="Proteomes" id="UP001064048"/>
    </source>
</evidence>
<protein>
    <submittedName>
        <fullName evidence="1">Uncharacterized protein</fullName>
    </submittedName>
</protein>
<accession>A0ACC0KF71</accession>
<dbReference type="EMBL" id="CM046105">
    <property type="protein sequence ID" value="KAI8434880.1"/>
    <property type="molecule type" value="Genomic_DNA"/>
</dbReference>
<dbReference type="Proteomes" id="UP001064048">
    <property type="component" value="Chromosome 5"/>
</dbReference>
<organism evidence="1 2">
    <name type="scientific">Choristoneura fumiferana</name>
    <name type="common">Spruce budworm moth</name>
    <name type="synonym">Archips fumiferana</name>
    <dbReference type="NCBI Taxonomy" id="7141"/>
    <lineage>
        <taxon>Eukaryota</taxon>
        <taxon>Metazoa</taxon>
        <taxon>Ecdysozoa</taxon>
        <taxon>Arthropoda</taxon>
        <taxon>Hexapoda</taxon>
        <taxon>Insecta</taxon>
        <taxon>Pterygota</taxon>
        <taxon>Neoptera</taxon>
        <taxon>Endopterygota</taxon>
        <taxon>Lepidoptera</taxon>
        <taxon>Glossata</taxon>
        <taxon>Ditrysia</taxon>
        <taxon>Tortricoidea</taxon>
        <taxon>Tortricidae</taxon>
        <taxon>Tortricinae</taxon>
        <taxon>Choristoneura</taxon>
    </lineage>
</organism>
<evidence type="ECO:0000313" key="1">
    <source>
        <dbReference type="EMBL" id="KAI8434880.1"/>
    </source>
</evidence>
<gene>
    <name evidence="1" type="ORF">MSG28_003366</name>
</gene>
<name>A0ACC0KF71_CHOFU</name>
<reference evidence="1 2" key="1">
    <citation type="journal article" date="2022" name="Genome Biol. Evol.">
        <title>The Spruce Budworm Genome: Reconstructing the Evolutionary History of Antifreeze Proteins.</title>
        <authorList>
            <person name="Beliveau C."/>
            <person name="Gagne P."/>
            <person name="Picq S."/>
            <person name="Vernygora O."/>
            <person name="Keeling C.I."/>
            <person name="Pinkney K."/>
            <person name="Doucet D."/>
            <person name="Wen F."/>
            <person name="Johnston J.S."/>
            <person name="Maaroufi H."/>
            <person name="Boyle B."/>
            <person name="Laroche J."/>
            <person name="Dewar K."/>
            <person name="Juretic N."/>
            <person name="Blackburn G."/>
            <person name="Nisole A."/>
            <person name="Brunet B."/>
            <person name="Brandao M."/>
            <person name="Lumley L."/>
            <person name="Duan J."/>
            <person name="Quan G."/>
            <person name="Lucarotti C.J."/>
            <person name="Roe A.D."/>
            <person name="Sperling F.A.H."/>
            <person name="Levesque R.C."/>
            <person name="Cusson M."/>
        </authorList>
    </citation>
    <scope>NUCLEOTIDE SEQUENCE [LARGE SCALE GENOMIC DNA]</scope>
    <source>
        <strain evidence="1">Glfc:IPQL:Cfum</strain>
    </source>
</reference>
<comment type="caution">
    <text evidence="1">The sequence shown here is derived from an EMBL/GenBank/DDBJ whole genome shotgun (WGS) entry which is preliminary data.</text>
</comment>
<proteinExistence type="predicted"/>
<keyword evidence="2" id="KW-1185">Reference proteome</keyword>
<sequence length="672" mass="74058">MSCINEPVLNIIVVGFHHKKGCQVEHCYPELVPGRPAELPSAWRHLPALALPDGSHNYLSDTIFFHLPGLTEPAHTVYAISCFRQIPIEQVVQKTEDMTRSSVQKSVCVVCRSPLFGRLAVKMELVVRAWFLEGDFSQTKLLEDAYNHLNSCPVQLDQTLEGYLGCNPPNKTLDLNVLVMKPVVGKRVIAHTNFHVMKPKVGLSVLRLVESWRHKALLLFKLLLLRRKVLVYGCPAGPLSAALLTLVSLLPRCLEDGLSKAANVVLSRPLSPIPLAPDNKTEDVVDSATDIVNEPDMKYYVNGSSQLDDELTPKETGNLMEEKDRVSRQSFDETLLAEVDRQDLSAGRDKCHSVGEKYKTQKPLVEAQQSPTMARDMSVDGLYNLTGQIDQAECGFPLPLFEDGYLCLPYLSLQYLDLLSDAAVQGFVVGASNVLFKQKRQLFDVLVELNEMRIETGDLLLRRQLALGTEDLRFADHVVRHGATQGDAWIRDQFASYLIYLLRTSLLPDGSREIEPFNAQFMCAFKASPAYQQWLRTTNNGDIEAFGSLAAIHPFAGQLSVADMKLKLAHTMSTSEGGRKVTAAVASTGRAVATTSRAVGGALSQARGALSGWWTSLTAPAPAPADDKSVSDAEDVLEITDNRKEDSDTPNPDPPDKSLDETANTLNKIQVI</sequence>